<gene>
    <name evidence="1" type="ORF">F3168_04380</name>
</gene>
<accession>A0A7C9GWD5</accession>
<dbReference type="EMBL" id="WIOL01000001">
    <property type="protein sequence ID" value="MQT16494.1"/>
    <property type="molecule type" value="Genomic_DNA"/>
</dbReference>
<dbReference type="RefSeq" id="WP_152576886.1">
    <property type="nucleotide sequence ID" value="NZ_JAATJI010000001.1"/>
</dbReference>
<name>A0A7C9GWD5_9SPHN</name>
<comment type="caution">
    <text evidence="1">The sequence shown here is derived from an EMBL/GenBank/DDBJ whole genome shotgun (WGS) entry which is preliminary data.</text>
</comment>
<proteinExistence type="predicted"/>
<protein>
    <submittedName>
        <fullName evidence="1">Uncharacterized protein</fullName>
    </submittedName>
</protein>
<reference evidence="1 2" key="1">
    <citation type="submission" date="2019-09" db="EMBL/GenBank/DDBJ databases">
        <title>Polymorphobacter sp. isolated from a lake in China.</title>
        <authorList>
            <person name="Liu Z."/>
        </authorList>
    </citation>
    <scope>NUCLEOTIDE SEQUENCE [LARGE SCALE GENOMIC DNA]</scope>
    <source>
        <strain evidence="1 2">D40P</strain>
    </source>
</reference>
<organism evidence="1 2">
    <name type="scientific">Sandarakinorhabdus fusca</name>
    <dbReference type="NCBI Taxonomy" id="1439888"/>
    <lineage>
        <taxon>Bacteria</taxon>
        <taxon>Pseudomonadati</taxon>
        <taxon>Pseudomonadota</taxon>
        <taxon>Alphaproteobacteria</taxon>
        <taxon>Sphingomonadales</taxon>
        <taxon>Sphingosinicellaceae</taxon>
        <taxon>Sandarakinorhabdus</taxon>
    </lineage>
</organism>
<keyword evidence="2" id="KW-1185">Reference proteome</keyword>
<dbReference type="Proteomes" id="UP000481327">
    <property type="component" value="Unassembled WGS sequence"/>
</dbReference>
<evidence type="ECO:0000313" key="2">
    <source>
        <dbReference type="Proteomes" id="UP000481327"/>
    </source>
</evidence>
<evidence type="ECO:0000313" key="1">
    <source>
        <dbReference type="EMBL" id="MQT16494.1"/>
    </source>
</evidence>
<sequence>MARRDRAALQAAQWAETQSVLGLVGTLTITWAGVERMLDELIAWYQHHGTELQAEHPRSLSAKLKYLRVMQRDPRFSPETQEFLRQTRIEAKRLGDARHDLIHGLLHRRPWRGGAWHTQRVIYDGPFARVQDKAYSQEELRSIIAQASDLGGYLSPKVWVIIGGDGRRFPASDLENARRELGIS</sequence>
<dbReference type="AlphaFoldDB" id="A0A7C9GWD5"/>